<evidence type="ECO:0000256" key="2">
    <source>
        <dbReference type="ARBA" id="ARBA00022801"/>
    </source>
</evidence>
<dbReference type="InterPro" id="IPR015797">
    <property type="entry name" value="NUDIX_hydrolase-like_dom_sf"/>
</dbReference>
<feature type="domain" description="Nudix hydrolase" evidence="5">
    <location>
        <begin position="29"/>
        <end position="160"/>
    </location>
</feature>
<reference evidence="6 7" key="1">
    <citation type="submission" date="2023-03" db="EMBL/GenBank/DDBJ databases">
        <title>High-quality genome of Scylla paramamosain provides insights in environmental adaptation.</title>
        <authorList>
            <person name="Zhang L."/>
        </authorList>
    </citation>
    <scope>NUCLEOTIDE SEQUENCE [LARGE SCALE GENOMIC DNA]</scope>
    <source>
        <strain evidence="6">LZ_2023a</strain>
        <tissue evidence="6">Muscle</tissue>
    </source>
</reference>
<dbReference type="GO" id="GO:0034431">
    <property type="term" value="F:bis(5'-adenosyl)-hexaphosphatase activity"/>
    <property type="evidence" value="ECO:0007669"/>
    <property type="project" value="TreeGrafter"/>
</dbReference>
<dbReference type="PRINTS" id="PR00502">
    <property type="entry name" value="NUDIXFAMILY"/>
</dbReference>
<protein>
    <recommendedName>
        <fullName evidence="5">Nudix hydrolase domain-containing protein</fullName>
    </recommendedName>
</protein>
<dbReference type="SUPFAM" id="SSF55811">
    <property type="entry name" value="Nudix"/>
    <property type="match status" value="1"/>
</dbReference>
<dbReference type="PROSITE" id="PS00893">
    <property type="entry name" value="NUDIX_BOX"/>
    <property type="match status" value="1"/>
</dbReference>
<keyword evidence="2 3" id="KW-0378">Hydrolase</keyword>
<dbReference type="PROSITE" id="PS51462">
    <property type="entry name" value="NUDIX"/>
    <property type="match status" value="1"/>
</dbReference>
<keyword evidence="7" id="KW-1185">Reference proteome</keyword>
<evidence type="ECO:0000256" key="3">
    <source>
        <dbReference type="RuleBase" id="RU003476"/>
    </source>
</evidence>
<dbReference type="GO" id="GO:0034432">
    <property type="term" value="F:bis(5'-adenosyl)-pentaphosphatase activity"/>
    <property type="evidence" value="ECO:0007669"/>
    <property type="project" value="TreeGrafter"/>
</dbReference>
<dbReference type="GO" id="GO:0008486">
    <property type="term" value="F:diphosphoinositol-polyphosphate diphosphatase activity"/>
    <property type="evidence" value="ECO:0007669"/>
    <property type="project" value="TreeGrafter"/>
</dbReference>
<organism evidence="6 7">
    <name type="scientific">Scylla paramamosain</name>
    <name type="common">Mud crab</name>
    <dbReference type="NCBI Taxonomy" id="85552"/>
    <lineage>
        <taxon>Eukaryota</taxon>
        <taxon>Metazoa</taxon>
        <taxon>Ecdysozoa</taxon>
        <taxon>Arthropoda</taxon>
        <taxon>Crustacea</taxon>
        <taxon>Multicrustacea</taxon>
        <taxon>Malacostraca</taxon>
        <taxon>Eumalacostraca</taxon>
        <taxon>Eucarida</taxon>
        <taxon>Decapoda</taxon>
        <taxon>Pleocyemata</taxon>
        <taxon>Brachyura</taxon>
        <taxon>Eubrachyura</taxon>
        <taxon>Portunoidea</taxon>
        <taxon>Portunidae</taxon>
        <taxon>Portuninae</taxon>
        <taxon>Scylla</taxon>
    </lineage>
</organism>
<dbReference type="GO" id="GO:1901907">
    <property type="term" value="P:diadenosine pentaphosphate catabolic process"/>
    <property type="evidence" value="ECO:0007669"/>
    <property type="project" value="TreeGrafter"/>
</dbReference>
<dbReference type="GO" id="GO:0005634">
    <property type="term" value="C:nucleus"/>
    <property type="evidence" value="ECO:0007669"/>
    <property type="project" value="TreeGrafter"/>
</dbReference>
<feature type="non-terminal residue" evidence="6">
    <location>
        <position position="1"/>
    </location>
</feature>
<gene>
    <name evidence="6" type="ORF">O3P69_019817</name>
</gene>
<evidence type="ECO:0000256" key="1">
    <source>
        <dbReference type="ARBA" id="ARBA00022723"/>
    </source>
</evidence>
<dbReference type="Pfam" id="PF00293">
    <property type="entry name" value="NUDIX"/>
    <property type="match status" value="1"/>
</dbReference>
<comment type="caution">
    <text evidence="6">The sequence shown here is derived from an EMBL/GenBank/DDBJ whole genome shotgun (WGS) entry which is preliminary data.</text>
</comment>
<dbReference type="PANTHER" id="PTHR12629:SF0">
    <property type="entry name" value="DIPHOSPHOINOSITOL-POLYPHOSPHATE DIPHOSPHATASE"/>
    <property type="match status" value="1"/>
</dbReference>
<dbReference type="GO" id="GO:0000298">
    <property type="term" value="F:endopolyphosphatase activity"/>
    <property type="evidence" value="ECO:0007669"/>
    <property type="project" value="TreeGrafter"/>
</dbReference>
<dbReference type="GO" id="GO:1901911">
    <property type="term" value="P:adenosine 5'-(hexahydrogen pentaphosphate) catabolic process"/>
    <property type="evidence" value="ECO:0007669"/>
    <property type="project" value="TreeGrafter"/>
</dbReference>
<evidence type="ECO:0000313" key="6">
    <source>
        <dbReference type="EMBL" id="KAK8372442.1"/>
    </source>
</evidence>
<dbReference type="InterPro" id="IPR020084">
    <property type="entry name" value="NUDIX_hydrolase_CS"/>
</dbReference>
<keyword evidence="1" id="KW-0479">Metal-binding</keyword>
<dbReference type="GO" id="GO:1901909">
    <property type="term" value="P:diadenosine hexaphosphate catabolic process"/>
    <property type="evidence" value="ECO:0007669"/>
    <property type="project" value="TreeGrafter"/>
</dbReference>
<comment type="similarity">
    <text evidence="3">Belongs to the Nudix hydrolase family.</text>
</comment>
<dbReference type="GO" id="GO:0071543">
    <property type="term" value="P:diphosphoinositol polyphosphate metabolic process"/>
    <property type="evidence" value="ECO:0007669"/>
    <property type="project" value="TreeGrafter"/>
</dbReference>
<dbReference type="AlphaFoldDB" id="A0AAW0SDT2"/>
<proteinExistence type="inferred from homology"/>
<feature type="region of interest" description="Disordered" evidence="4">
    <location>
        <begin position="130"/>
        <end position="160"/>
    </location>
</feature>
<dbReference type="Proteomes" id="UP001487740">
    <property type="component" value="Unassembled WGS sequence"/>
</dbReference>
<dbReference type="InterPro" id="IPR000086">
    <property type="entry name" value="NUDIX_hydrolase_dom"/>
</dbReference>
<dbReference type="GO" id="GO:0005737">
    <property type="term" value="C:cytoplasm"/>
    <property type="evidence" value="ECO:0007669"/>
    <property type="project" value="TreeGrafter"/>
</dbReference>
<accession>A0AAW0SDT2</accession>
<dbReference type="InterPro" id="IPR020476">
    <property type="entry name" value="Nudix_hydrolase"/>
</dbReference>
<dbReference type="EMBL" id="JARAKH010002000">
    <property type="protein sequence ID" value="KAK8372442.1"/>
    <property type="molecule type" value="Genomic_DNA"/>
</dbReference>
<dbReference type="Gene3D" id="3.90.79.10">
    <property type="entry name" value="Nucleoside Triphosphate Pyrophosphohydrolase"/>
    <property type="match status" value="1"/>
</dbReference>
<evidence type="ECO:0000256" key="4">
    <source>
        <dbReference type="SAM" id="MobiDB-lite"/>
    </source>
</evidence>
<evidence type="ECO:0000259" key="5">
    <source>
        <dbReference type="PROSITE" id="PS51462"/>
    </source>
</evidence>
<dbReference type="PANTHER" id="PTHR12629">
    <property type="entry name" value="DIPHOSPHOINOSITOL POLYPHOSPHATE PHOSPHOHYDROLASE"/>
    <property type="match status" value="1"/>
</dbReference>
<evidence type="ECO:0000313" key="7">
    <source>
        <dbReference type="Proteomes" id="UP001487740"/>
    </source>
</evidence>
<sequence>LSTPILPSTWRLFLQSKIMLKTRNYDADGFILRAACVCVDPEERQVLLVSSRRDSRLWIVPGGGVEEGEGTQDAALREVREEAGVNGYITRTLGVFENPERRHRTSVYQLVVKDLLQDWDEARDFGRRRQCESSGTQFGGLESDRGLKQRRSKNLALGES</sequence>
<dbReference type="GO" id="GO:0046872">
    <property type="term" value="F:metal ion binding"/>
    <property type="evidence" value="ECO:0007669"/>
    <property type="project" value="UniProtKB-KW"/>
</dbReference>
<name>A0AAW0SDT2_SCYPA</name>